<accession>A0AA97IVA8</accession>
<gene>
    <name evidence="8" type="primary">LOC129323686</name>
</gene>
<reference evidence="8" key="1">
    <citation type="submission" date="2025-08" db="UniProtKB">
        <authorList>
            <consortium name="RefSeq"/>
        </authorList>
    </citation>
    <scope>IDENTIFICATION</scope>
    <source>
        <tissue evidence="8">Blood</tissue>
    </source>
</reference>
<organism evidence="7 8">
    <name type="scientific">Eublepharis macularius</name>
    <name type="common">Leopard gecko</name>
    <name type="synonym">Cyrtodactylus macularius</name>
    <dbReference type="NCBI Taxonomy" id="481883"/>
    <lineage>
        <taxon>Eukaryota</taxon>
        <taxon>Metazoa</taxon>
        <taxon>Chordata</taxon>
        <taxon>Craniata</taxon>
        <taxon>Vertebrata</taxon>
        <taxon>Euteleostomi</taxon>
        <taxon>Lepidosauria</taxon>
        <taxon>Squamata</taxon>
        <taxon>Bifurcata</taxon>
        <taxon>Gekkota</taxon>
        <taxon>Eublepharidae</taxon>
        <taxon>Eublepharinae</taxon>
        <taxon>Eublepharis</taxon>
    </lineage>
</organism>
<dbReference type="GO" id="GO:0005577">
    <property type="term" value="C:fibrinogen complex"/>
    <property type="evidence" value="ECO:0007669"/>
    <property type="project" value="TreeGrafter"/>
</dbReference>
<evidence type="ECO:0000259" key="6">
    <source>
        <dbReference type="PROSITE" id="PS51406"/>
    </source>
</evidence>
<keyword evidence="2" id="KW-0964">Secreted</keyword>
<comment type="subcellular location">
    <subcellularLocation>
        <location evidence="1">Secreted</location>
    </subcellularLocation>
</comment>
<keyword evidence="7" id="KW-1185">Reference proteome</keyword>
<dbReference type="GO" id="GO:0070527">
    <property type="term" value="P:platelet aggregation"/>
    <property type="evidence" value="ECO:0007669"/>
    <property type="project" value="TreeGrafter"/>
</dbReference>
<feature type="signal peptide" evidence="5">
    <location>
        <begin position="1"/>
        <end position="22"/>
    </location>
</feature>
<name>A0AA97IVA8_EUBMA</name>
<dbReference type="SMART" id="SM00186">
    <property type="entry name" value="FBG"/>
    <property type="match status" value="1"/>
</dbReference>
<sequence length="276" mass="31926">MHPLNVLLATVAFLFAFHMTSSVELTDDLWKKRLADVINIEHVKNASKIVNRFTAISRTAIPYMRDCDEMFQTGHTESGLYIIRPDNTRKLVVQCYMDGCNGWTLIQKNSFNTEITWSETWSTYKFGFGDLENDHWLGNNYISLITQQKWYKVRINLVDADGNHKYAEYDSFVLRDEGDGYRLKLGMYEGNAGDPLSSSRTKNLHDNMRFSCKDKDQDRSTLENCADIHGGGWWYDSCFDAQLNRKGGIHWGTLCDENCRHSVIMLKPIHMYCSRA</sequence>
<dbReference type="PROSITE" id="PS51406">
    <property type="entry name" value="FIBRINOGEN_C_2"/>
    <property type="match status" value="1"/>
</dbReference>
<evidence type="ECO:0000256" key="1">
    <source>
        <dbReference type="ARBA" id="ARBA00004613"/>
    </source>
</evidence>
<evidence type="ECO:0000313" key="7">
    <source>
        <dbReference type="Proteomes" id="UP001190640"/>
    </source>
</evidence>
<keyword evidence="3" id="KW-1015">Disulfide bond</keyword>
<dbReference type="SUPFAM" id="SSF56496">
    <property type="entry name" value="Fibrinogen C-terminal domain-like"/>
    <property type="match status" value="1"/>
</dbReference>
<dbReference type="PANTHER" id="PTHR47221:SF5">
    <property type="entry name" value="FIBRINOGEN C-TERMINAL DOMAIN-CONTAINING PROTEIN"/>
    <property type="match status" value="1"/>
</dbReference>
<dbReference type="InterPro" id="IPR036056">
    <property type="entry name" value="Fibrinogen-like_C"/>
</dbReference>
<dbReference type="Proteomes" id="UP001190640">
    <property type="component" value="Chromosome 2"/>
</dbReference>
<dbReference type="RefSeq" id="XP_054826237.1">
    <property type="nucleotide sequence ID" value="XM_054970262.1"/>
</dbReference>
<dbReference type="GO" id="GO:0030674">
    <property type="term" value="F:protein-macromolecule adaptor activity"/>
    <property type="evidence" value="ECO:0007669"/>
    <property type="project" value="TreeGrafter"/>
</dbReference>
<dbReference type="GO" id="GO:0042730">
    <property type="term" value="P:fibrinolysis"/>
    <property type="evidence" value="ECO:0007669"/>
    <property type="project" value="TreeGrafter"/>
</dbReference>
<dbReference type="GO" id="GO:0034116">
    <property type="term" value="P:positive regulation of heterotypic cell-cell adhesion"/>
    <property type="evidence" value="ECO:0007669"/>
    <property type="project" value="TreeGrafter"/>
</dbReference>
<dbReference type="InterPro" id="IPR014716">
    <property type="entry name" value="Fibrinogen_a/b/g_C_1"/>
</dbReference>
<feature type="domain" description="Fibrinogen C-terminal" evidence="6">
    <location>
        <begin position="58"/>
        <end position="270"/>
    </location>
</feature>
<keyword evidence="5" id="KW-0732">Signal</keyword>
<evidence type="ECO:0000256" key="4">
    <source>
        <dbReference type="ARBA" id="ARBA00023180"/>
    </source>
</evidence>
<dbReference type="GeneID" id="129323686"/>
<keyword evidence="4" id="KW-0325">Glycoprotein</keyword>
<dbReference type="CDD" id="cd00087">
    <property type="entry name" value="FReD"/>
    <property type="match status" value="1"/>
</dbReference>
<dbReference type="PANTHER" id="PTHR47221">
    <property type="entry name" value="FIBRINOGEN ALPHA CHAIN"/>
    <property type="match status" value="1"/>
</dbReference>
<dbReference type="Gene3D" id="3.90.215.10">
    <property type="entry name" value="Gamma Fibrinogen, chain A, domain 1"/>
    <property type="match status" value="1"/>
</dbReference>
<dbReference type="AlphaFoldDB" id="A0AA97IVA8"/>
<dbReference type="Pfam" id="PF00147">
    <property type="entry name" value="Fibrinogen_C"/>
    <property type="match status" value="1"/>
</dbReference>
<dbReference type="GO" id="GO:0005201">
    <property type="term" value="F:extracellular matrix structural constituent"/>
    <property type="evidence" value="ECO:0007669"/>
    <property type="project" value="TreeGrafter"/>
</dbReference>
<evidence type="ECO:0000256" key="2">
    <source>
        <dbReference type="ARBA" id="ARBA00022525"/>
    </source>
</evidence>
<dbReference type="InterPro" id="IPR002181">
    <property type="entry name" value="Fibrinogen_a/b/g_C_dom"/>
</dbReference>
<protein>
    <submittedName>
        <fullName evidence="8">Fibrinogen-like protein 1-like protein isoform X2</fullName>
    </submittedName>
</protein>
<evidence type="ECO:0000313" key="8">
    <source>
        <dbReference type="RefSeq" id="XP_054826237.1"/>
    </source>
</evidence>
<feature type="chain" id="PRO_5041694418" evidence="5">
    <location>
        <begin position="23"/>
        <end position="276"/>
    </location>
</feature>
<evidence type="ECO:0000256" key="3">
    <source>
        <dbReference type="ARBA" id="ARBA00023157"/>
    </source>
</evidence>
<evidence type="ECO:0000256" key="5">
    <source>
        <dbReference type="SAM" id="SignalP"/>
    </source>
</evidence>
<proteinExistence type="predicted"/>
<dbReference type="GO" id="GO:0072377">
    <property type="term" value="P:blood coagulation, common pathway"/>
    <property type="evidence" value="ECO:0007669"/>
    <property type="project" value="TreeGrafter"/>
</dbReference>
<dbReference type="InterPro" id="IPR037579">
    <property type="entry name" value="FIB_ANG-like"/>
</dbReference>